<dbReference type="GO" id="GO:0003700">
    <property type="term" value="F:DNA-binding transcription factor activity"/>
    <property type="evidence" value="ECO:0007669"/>
    <property type="project" value="InterPro"/>
</dbReference>
<comment type="caution">
    <text evidence="5">The sequence shown here is derived from an EMBL/GenBank/DDBJ whole genome shotgun (WGS) entry which is preliminary data.</text>
</comment>
<protein>
    <submittedName>
        <fullName evidence="5">AraC family transcriptional regulator</fullName>
    </submittedName>
</protein>
<evidence type="ECO:0000256" key="1">
    <source>
        <dbReference type="ARBA" id="ARBA00023015"/>
    </source>
</evidence>
<dbReference type="Gene3D" id="1.10.10.60">
    <property type="entry name" value="Homeodomain-like"/>
    <property type="match status" value="2"/>
</dbReference>
<organism evidence="5 6">
    <name type="scientific">Clostridium fessum</name>
    <dbReference type="NCBI Taxonomy" id="2126740"/>
    <lineage>
        <taxon>Bacteria</taxon>
        <taxon>Bacillati</taxon>
        <taxon>Bacillota</taxon>
        <taxon>Clostridia</taxon>
        <taxon>Eubacteriales</taxon>
        <taxon>Clostridiaceae</taxon>
        <taxon>Clostridium</taxon>
    </lineage>
</organism>
<evidence type="ECO:0000313" key="5">
    <source>
        <dbReference type="EMBL" id="PST36891.1"/>
    </source>
</evidence>
<dbReference type="GO" id="GO:0043565">
    <property type="term" value="F:sequence-specific DNA binding"/>
    <property type="evidence" value="ECO:0007669"/>
    <property type="project" value="InterPro"/>
</dbReference>
<dbReference type="InterPro" id="IPR037923">
    <property type="entry name" value="HTH-like"/>
</dbReference>
<keyword evidence="3" id="KW-0804">Transcription</keyword>
<accession>A0A2T3FNQ4</accession>
<dbReference type="EMBL" id="PYLO01000003">
    <property type="protein sequence ID" value="PST36891.1"/>
    <property type="molecule type" value="Genomic_DNA"/>
</dbReference>
<evidence type="ECO:0000256" key="2">
    <source>
        <dbReference type="ARBA" id="ARBA00023125"/>
    </source>
</evidence>
<dbReference type="PROSITE" id="PS01124">
    <property type="entry name" value="HTH_ARAC_FAMILY_2"/>
    <property type="match status" value="1"/>
</dbReference>
<dbReference type="SUPFAM" id="SSF51215">
    <property type="entry name" value="Regulatory protein AraC"/>
    <property type="match status" value="1"/>
</dbReference>
<dbReference type="PANTHER" id="PTHR43280:SF28">
    <property type="entry name" value="HTH-TYPE TRANSCRIPTIONAL ACTIVATOR RHAS"/>
    <property type="match status" value="1"/>
</dbReference>
<keyword evidence="2" id="KW-0238">DNA-binding</keyword>
<dbReference type="SMART" id="SM00342">
    <property type="entry name" value="HTH_ARAC"/>
    <property type="match status" value="1"/>
</dbReference>
<sequence>MKSTSQLQEINHYQDQDFPVNVYYSDIHSMQPPGRWLRDFHWHDELQFTLVLSGTLTMQVDNLSLPGQAGDLIFVNTSLIHAVTQMSEDGSYASLNFPYRLLAFFPGSRMDQDYVLPYTAGGKFSAFSIHPESEWQKELIGLHKKITDLFLSNQVKGNEYSICIKITSMWNLLISNFHSSGNSTSINLLRQQRLQSILLFIYAHYADDLQLSDLAASANISVGECCRIFQNILHTTPYGYLTNYRIQTSVSLLHRDLPISQIAGLVGYNQVSNYIATFKRIIGCTPAQYRKQHLSKPDIPSS</sequence>
<reference evidence="5 6" key="1">
    <citation type="submission" date="2018-03" db="EMBL/GenBank/DDBJ databases">
        <title>Lachnoclostridium SNUG30386 gen.nov., sp.nov., isolated from human faeces.</title>
        <authorList>
            <person name="Seo B."/>
            <person name="Jeon K."/>
            <person name="Ko G."/>
        </authorList>
    </citation>
    <scope>NUCLEOTIDE SEQUENCE [LARGE SCALE GENOMIC DNA]</scope>
    <source>
        <strain evidence="5 6">SNUG30386</strain>
    </source>
</reference>
<evidence type="ECO:0000256" key="3">
    <source>
        <dbReference type="ARBA" id="ARBA00023163"/>
    </source>
</evidence>
<feature type="domain" description="HTH araC/xylS-type" evidence="4">
    <location>
        <begin position="195"/>
        <end position="292"/>
    </location>
</feature>
<dbReference type="Pfam" id="PF12833">
    <property type="entry name" value="HTH_18"/>
    <property type="match status" value="1"/>
</dbReference>
<gene>
    <name evidence="5" type="ORF">C7U56_10050</name>
</gene>
<dbReference type="PANTHER" id="PTHR43280">
    <property type="entry name" value="ARAC-FAMILY TRANSCRIPTIONAL REGULATOR"/>
    <property type="match status" value="1"/>
</dbReference>
<dbReference type="InterPro" id="IPR018060">
    <property type="entry name" value="HTH_AraC"/>
</dbReference>
<dbReference type="SUPFAM" id="SSF46689">
    <property type="entry name" value="Homeodomain-like"/>
    <property type="match status" value="2"/>
</dbReference>
<dbReference type="InterPro" id="IPR013096">
    <property type="entry name" value="Cupin_2"/>
</dbReference>
<keyword evidence="6" id="KW-1185">Reference proteome</keyword>
<dbReference type="AlphaFoldDB" id="A0A2T3FNQ4"/>
<dbReference type="Gene3D" id="2.60.120.10">
    <property type="entry name" value="Jelly Rolls"/>
    <property type="match status" value="1"/>
</dbReference>
<keyword evidence="1" id="KW-0805">Transcription regulation</keyword>
<dbReference type="Proteomes" id="UP000241048">
    <property type="component" value="Unassembled WGS sequence"/>
</dbReference>
<dbReference type="RefSeq" id="WP_107001104.1">
    <property type="nucleotide sequence ID" value="NZ_JAQCTY010000001.1"/>
</dbReference>
<name>A0A2T3FNQ4_9CLOT</name>
<evidence type="ECO:0000259" key="4">
    <source>
        <dbReference type="PROSITE" id="PS01124"/>
    </source>
</evidence>
<dbReference type="InterPro" id="IPR009057">
    <property type="entry name" value="Homeodomain-like_sf"/>
</dbReference>
<dbReference type="Pfam" id="PF07883">
    <property type="entry name" value="Cupin_2"/>
    <property type="match status" value="1"/>
</dbReference>
<dbReference type="InterPro" id="IPR014710">
    <property type="entry name" value="RmlC-like_jellyroll"/>
</dbReference>
<proteinExistence type="predicted"/>
<evidence type="ECO:0000313" key="6">
    <source>
        <dbReference type="Proteomes" id="UP000241048"/>
    </source>
</evidence>